<keyword evidence="3" id="KW-1185">Reference proteome</keyword>
<dbReference type="Proteomes" id="UP000691718">
    <property type="component" value="Unassembled WGS sequence"/>
</dbReference>
<feature type="region of interest" description="Disordered" evidence="1">
    <location>
        <begin position="69"/>
        <end position="99"/>
    </location>
</feature>
<protein>
    <submittedName>
        <fullName evidence="2">(apollo) hypothetical protein</fullName>
    </submittedName>
</protein>
<organism evidence="2 3">
    <name type="scientific">Parnassius apollo</name>
    <name type="common">Apollo butterfly</name>
    <name type="synonym">Papilio apollo</name>
    <dbReference type="NCBI Taxonomy" id="110799"/>
    <lineage>
        <taxon>Eukaryota</taxon>
        <taxon>Metazoa</taxon>
        <taxon>Ecdysozoa</taxon>
        <taxon>Arthropoda</taxon>
        <taxon>Hexapoda</taxon>
        <taxon>Insecta</taxon>
        <taxon>Pterygota</taxon>
        <taxon>Neoptera</taxon>
        <taxon>Endopterygota</taxon>
        <taxon>Lepidoptera</taxon>
        <taxon>Glossata</taxon>
        <taxon>Ditrysia</taxon>
        <taxon>Papilionoidea</taxon>
        <taxon>Papilionidae</taxon>
        <taxon>Parnassiinae</taxon>
        <taxon>Parnassini</taxon>
        <taxon>Parnassius</taxon>
        <taxon>Parnassius</taxon>
    </lineage>
</organism>
<dbReference type="EMBL" id="CAJQZP010001624">
    <property type="protein sequence ID" value="CAG5057420.1"/>
    <property type="molecule type" value="Genomic_DNA"/>
</dbReference>
<dbReference type="OrthoDB" id="6927008at2759"/>
<reference evidence="2" key="1">
    <citation type="submission" date="2021-04" db="EMBL/GenBank/DDBJ databases">
        <authorList>
            <person name="Tunstrom K."/>
        </authorList>
    </citation>
    <scope>NUCLEOTIDE SEQUENCE</scope>
</reference>
<evidence type="ECO:0000313" key="2">
    <source>
        <dbReference type="EMBL" id="CAG5057420.1"/>
    </source>
</evidence>
<evidence type="ECO:0000256" key="1">
    <source>
        <dbReference type="SAM" id="MobiDB-lite"/>
    </source>
</evidence>
<name>A0A8S3Y831_PARAO</name>
<comment type="caution">
    <text evidence="2">The sequence shown here is derived from an EMBL/GenBank/DDBJ whole genome shotgun (WGS) entry which is preliminary data.</text>
</comment>
<accession>A0A8S3Y831</accession>
<proteinExistence type="predicted"/>
<dbReference type="AlphaFoldDB" id="A0A8S3Y831"/>
<gene>
    <name evidence="2" type="ORF">PAPOLLO_LOCUS27191</name>
</gene>
<evidence type="ECO:0000313" key="3">
    <source>
        <dbReference type="Proteomes" id="UP000691718"/>
    </source>
</evidence>
<sequence length="322" mass="35293">MASPKPQVSCSAVPSVELSVVKVLDSDEPLVASSSAGTPCVQVLDSSEPLVPMTVLSKSIAGSSRATVPSTVSVLPPASPTSSESSVADAEPQAPGSSGRRVHYYAEEIRCHWNMYKIITRLNTPAQCIAFAEEHRLLPTEKMCSYHRRPMALSSSSKTGQLGIFRCRKRQKGGVVGGFAYRARLHRLFAELEPSITVTEQNLADRVRYITRLNIFDVTELERLRREAVPSSDENATAEDAAPQIAEQPANVDAAVNTPVVVDSIDDGTVAQELELEHMRSTLEEAILEMRSTPLENRPRLPRIVFSKRNIWKPAGTFARRT</sequence>